<comment type="similarity">
    <text evidence="1">Belongs to the YciI family.</text>
</comment>
<protein>
    <recommendedName>
        <fullName evidence="2">YCII-related domain-containing protein</fullName>
    </recommendedName>
</protein>
<name>A0A1E5XNL7_9HYPH</name>
<dbReference type="RefSeq" id="WP_069910587.1">
    <property type="nucleotide sequence ID" value="NZ_LAJE02000223.1"/>
</dbReference>
<dbReference type="AlphaFoldDB" id="A0A1E5XNL7"/>
<gene>
    <name evidence="3" type="ORF">VW23_000160</name>
</gene>
<evidence type="ECO:0000313" key="3">
    <source>
        <dbReference type="EMBL" id="OEO30188.1"/>
    </source>
</evidence>
<dbReference type="Gene3D" id="3.30.70.1060">
    <property type="entry name" value="Dimeric alpha+beta barrel"/>
    <property type="match status" value="1"/>
</dbReference>
<dbReference type="InterPro" id="IPR005545">
    <property type="entry name" value="YCII"/>
</dbReference>
<dbReference type="EMBL" id="LAJE02000223">
    <property type="protein sequence ID" value="OEO30188.1"/>
    <property type="molecule type" value="Genomic_DNA"/>
</dbReference>
<accession>A0A1E5XNL7</accession>
<dbReference type="Proteomes" id="UP000095463">
    <property type="component" value="Unassembled WGS sequence"/>
</dbReference>
<dbReference type="InterPro" id="IPR011008">
    <property type="entry name" value="Dimeric_a/b-barrel"/>
</dbReference>
<comment type="caution">
    <text evidence="3">The sequence shown here is derived from an EMBL/GenBank/DDBJ whole genome shotgun (WGS) entry which is preliminary data.</text>
</comment>
<keyword evidence="4" id="KW-1185">Reference proteome</keyword>
<dbReference type="PANTHER" id="PTHR35174:SF4">
    <property type="entry name" value="BLL7163 PROTEIN"/>
    <property type="match status" value="1"/>
</dbReference>
<feature type="domain" description="YCII-related" evidence="2">
    <location>
        <begin position="1"/>
        <end position="109"/>
    </location>
</feature>
<dbReference type="SUPFAM" id="SSF54909">
    <property type="entry name" value="Dimeric alpha+beta barrel"/>
    <property type="match status" value="1"/>
</dbReference>
<dbReference type="OrthoDB" id="9807535at2"/>
<dbReference type="Pfam" id="PF03795">
    <property type="entry name" value="YCII"/>
    <property type="match status" value="1"/>
</dbReference>
<reference evidence="3 4" key="1">
    <citation type="journal article" date="2015" name="Genome Announc.">
        <title>Genome Assemblies of Three Soil-Associated Devosia species: D. insulae, D. limi, and D. soli.</title>
        <authorList>
            <person name="Hassan Y.I."/>
            <person name="Lepp D."/>
            <person name="Zhou T."/>
        </authorList>
    </citation>
    <scope>NUCLEOTIDE SEQUENCE [LARGE SCALE GENOMIC DNA]</scope>
    <source>
        <strain evidence="3 4">DS-56</strain>
    </source>
</reference>
<evidence type="ECO:0000313" key="4">
    <source>
        <dbReference type="Proteomes" id="UP000095463"/>
    </source>
</evidence>
<proteinExistence type="inferred from homology"/>
<evidence type="ECO:0000259" key="2">
    <source>
        <dbReference type="Pfam" id="PF03795"/>
    </source>
</evidence>
<sequence length="142" mass="15642">MRYMIIVKTTEPAPPPSSEMLAAMGKLNQEMIEAGVLLGGEGLQPSKSGAKVAMQGGKLVVKDGPFTEAKELVGGFWIIKADSLDEAIGWVKKIPMWNEGEEVEVRRVSEVEDFAYAYDEVSAEALDREKALRDSGQWPEQR</sequence>
<organism evidence="3 4">
    <name type="scientific">Devosia insulae DS-56</name>
    <dbReference type="NCBI Taxonomy" id="1116389"/>
    <lineage>
        <taxon>Bacteria</taxon>
        <taxon>Pseudomonadati</taxon>
        <taxon>Pseudomonadota</taxon>
        <taxon>Alphaproteobacteria</taxon>
        <taxon>Hyphomicrobiales</taxon>
        <taxon>Devosiaceae</taxon>
        <taxon>Devosia</taxon>
    </lineage>
</organism>
<evidence type="ECO:0000256" key="1">
    <source>
        <dbReference type="ARBA" id="ARBA00007689"/>
    </source>
</evidence>
<dbReference type="PANTHER" id="PTHR35174">
    <property type="entry name" value="BLL7171 PROTEIN-RELATED"/>
    <property type="match status" value="1"/>
</dbReference>